<dbReference type="Gene3D" id="2.60.40.10">
    <property type="entry name" value="Immunoglobulins"/>
    <property type="match status" value="1"/>
</dbReference>
<evidence type="ECO:0000256" key="5">
    <source>
        <dbReference type="ARBA" id="ARBA00022670"/>
    </source>
</evidence>
<dbReference type="InterPro" id="IPR023827">
    <property type="entry name" value="Peptidase_S8_Asp-AS"/>
</dbReference>
<evidence type="ECO:0000256" key="2">
    <source>
        <dbReference type="ARBA" id="ARBA00004496"/>
    </source>
</evidence>
<accession>C0QPL2</accession>
<feature type="domain" description="HYDIN/VesB/CFA65-like Ig-like" evidence="14">
    <location>
        <begin position="440"/>
        <end position="536"/>
    </location>
</feature>
<dbReference type="InterPro" id="IPR000209">
    <property type="entry name" value="Peptidase_S8/S53_dom"/>
</dbReference>
<dbReference type="Pfam" id="PF22148">
    <property type="entry name" value="Fervidolysin_NPro-like"/>
    <property type="match status" value="1"/>
</dbReference>
<dbReference type="PROSITE" id="PS51892">
    <property type="entry name" value="SUBTILASE"/>
    <property type="match status" value="1"/>
</dbReference>
<feature type="domain" description="Fervidolysin-like N-terminal prodomain" evidence="13">
    <location>
        <begin position="30"/>
        <end position="72"/>
    </location>
</feature>
<feature type="active site" description="Charge relay system" evidence="10">
    <location>
        <position position="376"/>
    </location>
</feature>
<evidence type="ECO:0000256" key="6">
    <source>
        <dbReference type="ARBA" id="ARBA00022801"/>
    </source>
</evidence>
<evidence type="ECO:0000313" key="15">
    <source>
        <dbReference type="EMBL" id="ACO04168.1"/>
    </source>
</evidence>
<dbReference type="PANTHER" id="PTHR43399">
    <property type="entry name" value="SUBTILISIN-RELATED"/>
    <property type="match status" value="1"/>
</dbReference>
<organism evidence="15 16">
    <name type="scientific">Persephonella marina (strain DSM 14350 / EX-H1)</name>
    <dbReference type="NCBI Taxonomy" id="123214"/>
    <lineage>
        <taxon>Bacteria</taxon>
        <taxon>Pseudomonadati</taxon>
        <taxon>Aquificota</taxon>
        <taxon>Aquificia</taxon>
        <taxon>Aquificales</taxon>
        <taxon>Hydrogenothermaceae</taxon>
        <taxon>Persephonella</taxon>
    </lineage>
</organism>
<reference evidence="15 16" key="1">
    <citation type="journal article" date="2009" name="J. Bacteriol.">
        <title>Complete and draft genome sequences of six members of the Aquificales.</title>
        <authorList>
            <person name="Reysenbach A.L."/>
            <person name="Hamamura N."/>
            <person name="Podar M."/>
            <person name="Griffiths E."/>
            <person name="Ferreira S."/>
            <person name="Hochstein R."/>
            <person name="Heidelberg J."/>
            <person name="Johnson J."/>
            <person name="Mead D."/>
            <person name="Pohorille A."/>
            <person name="Sarmiento M."/>
            <person name="Schweighofer K."/>
            <person name="Seshadri R."/>
            <person name="Voytek M.A."/>
        </authorList>
    </citation>
    <scope>NUCLEOTIDE SEQUENCE [LARGE SCALE GENOMIC DNA]</scope>
    <source>
        <strain evidence="16">DSM 14350 / EX-H1</strain>
    </source>
</reference>
<dbReference type="PROSITE" id="PS00136">
    <property type="entry name" value="SUBTILASE_ASP"/>
    <property type="match status" value="1"/>
</dbReference>
<dbReference type="InterPro" id="IPR054399">
    <property type="entry name" value="Fervidolysin-like_N_prodom"/>
</dbReference>
<evidence type="ECO:0000256" key="4">
    <source>
        <dbReference type="ARBA" id="ARBA00022490"/>
    </source>
</evidence>
<dbReference type="CDD" id="cd07473">
    <property type="entry name" value="Peptidases_S8_Subtilisin_like"/>
    <property type="match status" value="1"/>
</dbReference>
<dbReference type="EMBL" id="CP001230">
    <property type="protein sequence ID" value="ACO04168.1"/>
    <property type="molecule type" value="Genomic_DNA"/>
</dbReference>
<dbReference type="InterPro" id="IPR013783">
    <property type="entry name" value="Ig-like_fold"/>
</dbReference>
<dbReference type="Proteomes" id="UP000001366">
    <property type="component" value="Chromosome"/>
</dbReference>
<evidence type="ECO:0000256" key="9">
    <source>
        <dbReference type="ARBA" id="ARBA00023273"/>
    </source>
</evidence>
<dbReference type="KEGG" id="pmx:PERMA_0821"/>
<evidence type="ECO:0000256" key="10">
    <source>
        <dbReference type="PROSITE-ProRule" id="PRU01240"/>
    </source>
</evidence>
<dbReference type="Gene3D" id="3.40.50.200">
    <property type="entry name" value="Peptidase S8/S53 domain"/>
    <property type="match status" value="1"/>
</dbReference>
<dbReference type="HOGENOM" id="CLU_486310_0_0_0"/>
<dbReference type="PaxDb" id="123214-PERMA_0821"/>
<gene>
    <name evidence="15" type="ordered locus">PERMA_0821</name>
</gene>
<dbReference type="InterPro" id="IPR015500">
    <property type="entry name" value="Peptidase_S8_subtilisin-rel"/>
</dbReference>
<dbReference type="OrthoDB" id="9798386at2"/>
<evidence type="ECO:0000256" key="8">
    <source>
        <dbReference type="ARBA" id="ARBA00023069"/>
    </source>
</evidence>
<dbReference type="GO" id="GO:0004252">
    <property type="term" value="F:serine-type endopeptidase activity"/>
    <property type="evidence" value="ECO:0007669"/>
    <property type="project" value="UniProtKB-UniRule"/>
</dbReference>
<evidence type="ECO:0000259" key="12">
    <source>
        <dbReference type="Pfam" id="PF00082"/>
    </source>
</evidence>
<evidence type="ECO:0000256" key="3">
    <source>
        <dbReference type="ARBA" id="ARBA00011073"/>
    </source>
</evidence>
<evidence type="ECO:0000256" key="1">
    <source>
        <dbReference type="ARBA" id="ARBA00004138"/>
    </source>
</evidence>
<keyword evidence="16" id="KW-1185">Reference proteome</keyword>
<feature type="domain" description="Peptidase S8/S53" evidence="12">
    <location>
        <begin position="114"/>
        <end position="409"/>
    </location>
</feature>
<dbReference type="RefSeq" id="WP_012676406.1">
    <property type="nucleotide sequence ID" value="NC_012440.1"/>
</dbReference>
<dbReference type="AlphaFoldDB" id="C0QPL2"/>
<evidence type="ECO:0000256" key="11">
    <source>
        <dbReference type="RuleBase" id="RU003355"/>
    </source>
</evidence>
<dbReference type="InterPro" id="IPR051048">
    <property type="entry name" value="Peptidase_S8/S53_subtilisin"/>
</dbReference>
<dbReference type="PRINTS" id="PR00723">
    <property type="entry name" value="SUBTILISIN"/>
</dbReference>
<dbReference type="eggNOG" id="COG1404">
    <property type="taxonomic scope" value="Bacteria"/>
</dbReference>
<dbReference type="SUPFAM" id="SSF52743">
    <property type="entry name" value="Subtilisin-like"/>
    <property type="match status" value="1"/>
</dbReference>
<evidence type="ECO:0000313" key="16">
    <source>
        <dbReference type="Proteomes" id="UP000001366"/>
    </source>
</evidence>
<dbReference type="PANTHER" id="PTHR43399:SF4">
    <property type="entry name" value="CELL WALL-ASSOCIATED PROTEASE"/>
    <property type="match status" value="1"/>
</dbReference>
<comment type="subcellular location">
    <subcellularLocation>
        <location evidence="1">Cell projection</location>
        <location evidence="1">Cilium</location>
    </subcellularLocation>
    <subcellularLocation>
        <location evidence="2">Cytoplasm</location>
    </subcellularLocation>
</comment>
<dbReference type="InterPro" id="IPR022398">
    <property type="entry name" value="Peptidase_S8_His-AS"/>
</dbReference>
<dbReference type="NCBIfam" id="NF012200">
    <property type="entry name" value="choice_anch_D"/>
    <property type="match status" value="1"/>
</dbReference>
<dbReference type="Pfam" id="PF00082">
    <property type="entry name" value="Peptidase_S8"/>
    <property type="match status" value="1"/>
</dbReference>
<evidence type="ECO:0000256" key="7">
    <source>
        <dbReference type="ARBA" id="ARBA00022825"/>
    </source>
</evidence>
<dbReference type="GO" id="GO:0006508">
    <property type="term" value="P:proteolysis"/>
    <property type="evidence" value="ECO:0007669"/>
    <property type="project" value="UniProtKB-KW"/>
</dbReference>
<dbReference type="PROSITE" id="PS00138">
    <property type="entry name" value="SUBTILASE_SER"/>
    <property type="match status" value="1"/>
</dbReference>
<evidence type="ECO:0000259" key="13">
    <source>
        <dbReference type="Pfam" id="PF22148"/>
    </source>
</evidence>
<dbReference type="STRING" id="123214.PERMA_0821"/>
<keyword evidence="7 10" id="KW-0720">Serine protease</keyword>
<proteinExistence type="inferred from homology"/>
<dbReference type="InterPro" id="IPR053879">
    <property type="entry name" value="HYDIN_VesB_CFA65-like_Ig"/>
</dbReference>
<dbReference type="InterPro" id="IPR023828">
    <property type="entry name" value="Peptidase_S8_Ser-AS"/>
</dbReference>
<keyword evidence="9" id="KW-0966">Cell projection</keyword>
<dbReference type="InterPro" id="IPR036852">
    <property type="entry name" value="Peptidase_S8/S53_dom_sf"/>
</dbReference>
<dbReference type="PROSITE" id="PS00137">
    <property type="entry name" value="SUBTILASE_HIS"/>
    <property type="match status" value="1"/>
</dbReference>
<name>C0QPL2_PERMH</name>
<keyword evidence="5 10" id="KW-0645">Protease</keyword>
<comment type="similarity">
    <text evidence="3 10 11">Belongs to the peptidase S8 family.</text>
</comment>
<keyword evidence="6 10" id="KW-0378">Hydrolase</keyword>
<protein>
    <submittedName>
        <fullName evidence="15">Serine protease</fullName>
    </submittedName>
</protein>
<dbReference type="Pfam" id="PF22544">
    <property type="entry name" value="HYDIN_VesB_CFA65-like_Ig"/>
    <property type="match status" value="1"/>
</dbReference>
<feature type="active site" description="Charge relay system" evidence="10">
    <location>
        <position position="206"/>
    </location>
</feature>
<sequence>MRPLIIVFLSFFYLTYGGAFKNEVIVMFKNGDISSASSELKLSKLSVPEGKDIQQFIQELKKRDDILYAEPNYILRALALPDDPDFYNTDGSPKWWWSVINAPDAWDVSTGSGTVYIAVVDTGVDYNHPDLKGNLWVNAGELLNTDNDGNGIDDGCENGDDGDGNGYIDDCYGINALCYQYQNGNLVYNNTLPGCSTPDAYDDDGHGTHVAGIIGAVTNNGIGVAGVNWNVKIVPCKFLDASGNGSLDGEMICLDYIKKLKTDKGLNIIALNASYGGEYPSSDIERTKINSLTDILFVSAAGNEGKDNESINFHPCNYDLDNQICIGASDQTNNKASFTASLSSNYGIFKVKLFAPGKEILSTYKNNQYVLISGTSQAAPFVAGAAGLLYSTDTALTVSQIKDKLMFSGKNHPDKLSGYSYTCNVLNLYNLFINDNEEKICLDRIAHNFGDTVVNTTKTESITVRNTGEVDLNVSSVYTNSGNFTVSETCSGTPVKSNSICTINVSFTPTSVNYYIGTLFINYGNGKTLTVKLEGNGVSQAETGVVFPEVKGSEGCRLSSGSDFGMLTAYILLVISMILRRKIRRDG</sequence>
<evidence type="ECO:0000259" key="14">
    <source>
        <dbReference type="Pfam" id="PF22544"/>
    </source>
</evidence>
<dbReference type="InterPro" id="IPR034204">
    <property type="entry name" value="PfSUB1-like_cat_dom"/>
</dbReference>
<dbReference type="GO" id="GO:0005737">
    <property type="term" value="C:cytoplasm"/>
    <property type="evidence" value="ECO:0007669"/>
    <property type="project" value="UniProtKB-SubCell"/>
</dbReference>
<feature type="active site" description="Charge relay system" evidence="10">
    <location>
        <position position="121"/>
    </location>
</feature>
<keyword evidence="8" id="KW-0969">Cilium</keyword>
<keyword evidence="4" id="KW-0963">Cytoplasm</keyword>